<keyword evidence="1" id="KW-1133">Transmembrane helix</keyword>
<keyword evidence="1" id="KW-0472">Membrane</keyword>
<evidence type="ECO:0000313" key="5">
    <source>
        <dbReference type="Proteomes" id="UP001527202"/>
    </source>
</evidence>
<name>A0A410WZS9_9BACL</name>
<feature type="transmembrane region" description="Helical" evidence="1">
    <location>
        <begin position="50"/>
        <end position="68"/>
    </location>
</feature>
<dbReference type="OrthoDB" id="8481923at2"/>
<sequence length="247" mass="27413">MPFTFAHPMAVMPWWNKTTLPVSALIIGCMSPDFEYFVRFRAAGVWSHHGAGIVFFNLPMILLLFMLFETAVRPALYDYLPGRFPYRWRREGGIPATFKGWLTVAVLGLAGTGTHLIWDQFTHKGAWLVNHISFLGGTITAGSLEVPVYKAAQHGSTLIGLIGTAWWIHRHLRVPAEERSRVSGKPFWFAVLALFVLIFAIAAVFVVDGKGLELLLQLVVPAISSLMLAVLLACLFFSKSVSRNGRG</sequence>
<keyword evidence="1" id="KW-0812">Transmembrane</keyword>
<proteinExistence type="predicted"/>
<feature type="transmembrane region" description="Helical" evidence="1">
    <location>
        <begin position="187"/>
        <end position="206"/>
    </location>
</feature>
<protein>
    <submittedName>
        <fullName evidence="3">DUF4184 domain-containing protein</fullName>
    </submittedName>
    <submittedName>
        <fullName evidence="2">DUF4184 family protein</fullName>
    </submittedName>
</protein>
<dbReference type="KEGG" id="pchi:PC41400_19335"/>
<organism evidence="3 4">
    <name type="scientific">Paenibacillus chitinolyticus</name>
    <dbReference type="NCBI Taxonomy" id="79263"/>
    <lineage>
        <taxon>Bacteria</taxon>
        <taxon>Bacillati</taxon>
        <taxon>Bacillota</taxon>
        <taxon>Bacilli</taxon>
        <taxon>Bacillales</taxon>
        <taxon>Paenibacillaceae</taxon>
        <taxon>Paenibacillus</taxon>
    </lineage>
</organism>
<dbReference type="Proteomes" id="UP000288943">
    <property type="component" value="Chromosome"/>
</dbReference>
<evidence type="ECO:0000313" key="4">
    <source>
        <dbReference type="Proteomes" id="UP000288943"/>
    </source>
</evidence>
<dbReference type="EMBL" id="JAMDMJ010000015">
    <property type="protein sequence ID" value="MCY9597003.1"/>
    <property type="molecule type" value="Genomic_DNA"/>
</dbReference>
<accession>A0A410WZS9</accession>
<dbReference type="RefSeq" id="WP_042227015.1">
    <property type="nucleotide sequence ID" value="NZ_CP026520.1"/>
</dbReference>
<dbReference type="Proteomes" id="UP001527202">
    <property type="component" value="Unassembled WGS sequence"/>
</dbReference>
<dbReference type="Pfam" id="PF13803">
    <property type="entry name" value="DUF4184"/>
    <property type="match status" value="1"/>
</dbReference>
<reference evidence="2 5" key="2">
    <citation type="submission" date="2022-05" db="EMBL/GenBank/DDBJ databases">
        <title>Genome Sequencing of Bee-Associated Microbes.</title>
        <authorList>
            <person name="Dunlap C."/>
        </authorList>
    </citation>
    <scope>NUCLEOTIDE SEQUENCE [LARGE SCALE GENOMIC DNA]</scope>
    <source>
        <strain evidence="2 5">NRRL B-23120</strain>
    </source>
</reference>
<dbReference type="AlphaFoldDB" id="A0A410WZS9"/>
<feature type="transmembrane region" description="Helical" evidence="1">
    <location>
        <begin position="218"/>
        <end position="237"/>
    </location>
</feature>
<evidence type="ECO:0000256" key="1">
    <source>
        <dbReference type="SAM" id="Phobius"/>
    </source>
</evidence>
<dbReference type="InterPro" id="IPR025238">
    <property type="entry name" value="DUF4184"/>
</dbReference>
<dbReference type="GeneID" id="95376951"/>
<evidence type="ECO:0000313" key="2">
    <source>
        <dbReference type="EMBL" id="MCY9597003.1"/>
    </source>
</evidence>
<dbReference type="EMBL" id="CP026520">
    <property type="protein sequence ID" value="QAV19701.1"/>
    <property type="molecule type" value="Genomic_DNA"/>
</dbReference>
<reference evidence="3 4" key="1">
    <citation type="submission" date="2018-01" db="EMBL/GenBank/DDBJ databases">
        <title>The whole genome sequencing and assembly of Paenibacillus chitinolyticus KCCM 41400 strain.</title>
        <authorList>
            <person name="Kim J.-Y."/>
            <person name="Park M.-K."/>
            <person name="Lee Y.-J."/>
            <person name="Yi H."/>
            <person name="Bahn Y.-S."/>
            <person name="Kim J.F."/>
            <person name="Lee D.-W."/>
        </authorList>
    </citation>
    <scope>NUCLEOTIDE SEQUENCE [LARGE SCALE GENOMIC DNA]</scope>
    <source>
        <strain evidence="3 4">KCCM 41400</strain>
    </source>
</reference>
<feature type="transmembrane region" description="Helical" evidence="1">
    <location>
        <begin position="98"/>
        <end position="118"/>
    </location>
</feature>
<keyword evidence="5" id="KW-1185">Reference proteome</keyword>
<gene>
    <name evidence="2" type="ORF">M5X16_14595</name>
    <name evidence="3" type="ORF">PC41400_19335</name>
</gene>
<evidence type="ECO:0000313" key="3">
    <source>
        <dbReference type="EMBL" id="QAV19701.1"/>
    </source>
</evidence>